<keyword evidence="2" id="KW-0547">Nucleotide-binding</keyword>
<evidence type="ECO:0000256" key="4">
    <source>
        <dbReference type="ARBA" id="ARBA00022840"/>
    </source>
</evidence>
<protein>
    <submittedName>
        <fullName evidence="6">14479_t:CDS:1</fullName>
    </submittedName>
</protein>
<evidence type="ECO:0000313" key="6">
    <source>
        <dbReference type="EMBL" id="CAG8639748.1"/>
    </source>
</evidence>
<dbReference type="AlphaFoldDB" id="A0A9N9DLU6"/>
<dbReference type="GO" id="GO:0004674">
    <property type="term" value="F:protein serine/threonine kinase activity"/>
    <property type="evidence" value="ECO:0007669"/>
    <property type="project" value="TreeGrafter"/>
</dbReference>
<evidence type="ECO:0000313" key="7">
    <source>
        <dbReference type="Proteomes" id="UP000789508"/>
    </source>
</evidence>
<dbReference type="EMBL" id="CAJVPS010007999">
    <property type="protein sequence ID" value="CAG8639748.1"/>
    <property type="molecule type" value="Genomic_DNA"/>
</dbReference>
<dbReference type="Proteomes" id="UP000789508">
    <property type="component" value="Unassembled WGS sequence"/>
</dbReference>
<gene>
    <name evidence="6" type="ORF">ALEPTO_LOCUS9664</name>
</gene>
<dbReference type="InterPro" id="IPR001245">
    <property type="entry name" value="Ser-Thr/Tyr_kinase_cat_dom"/>
</dbReference>
<evidence type="ECO:0000256" key="3">
    <source>
        <dbReference type="ARBA" id="ARBA00022777"/>
    </source>
</evidence>
<comment type="caution">
    <text evidence="6">The sequence shown here is derived from an EMBL/GenBank/DDBJ whole genome shotgun (WGS) entry which is preliminary data.</text>
</comment>
<dbReference type="InterPro" id="IPR051681">
    <property type="entry name" value="Ser/Thr_Kinases-Pseudokinases"/>
</dbReference>
<dbReference type="SUPFAM" id="SSF56112">
    <property type="entry name" value="Protein kinase-like (PK-like)"/>
    <property type="match status" value="1"/>
</dbReference>
<dbReference type="InterPro" id="IPR000719">
    <property type="entry name" value="Prot_kinase_dom"/>
</dbReference>
<feature type="non-terminal residue" evidence="6">
    <location>
        <position position="1"/>
    </location>
</feature>
<dbReference type="GO" id="GO:0005524">
    <property type="term" value="F:ATP binding"/>
    <property type="evidence" value="ECO:0007669"/>
    <property type="project" value="UniProtKB-KW"/>
</dbReference>
<evidence type="ECO:0000256" key="2">
    <source>
        <dbReference type="ARBA" id="ARBA00022741"/>
    </source>
</evidence>
<organism evidence="6 7">
    <name type="scientific">Ambispora leptoticha</name>
    <dbReference type="NCBI Taxonomy" id="144679"/>
    <lineage>
        <taxon>Eukaryota</taxon>
        <taxon>Fungi</taxon>
        <taxon>Fungi incertae sedis</taxon>
        <taxon>Mucoromycota</taxon>
        <taxon>Glomeromycotina</taxon>
        <taxon>Glomeromycetes</taxon>
        <taxon>Archaeosporales</taxon>
        <taxon>Ambisporaceae</taxon>
        <taxon>Ambispora</taxon>
    </lineage>
</organism>
<evidence type="ECO:0000256" key="1">
    <source>
        <dbReference type="ARBA" id="ARBA00022679"/>
    </source>
</evidence>
<keyword evidence="1" id="KW-0808">Transferase</keyword>
<dbReference type="PANTHER" id="PTHR44329:SF288">
    <property type="entry name" value="MITOGEN-ACTIVATED PROTEIN KINASE KINASE KINASE 20"/>
    <property type="match status" value="1"/>
</dbReference>
<dbReference type="Pfam" id="PF07714">
    <property type="entry name" value="PK_Tyr_Ser-Thr"/>
    <property type="match status" value="1"/>
</dbReference>
<name>A0A9N9DLU6_9GLOM</name>
<keyword evidence="4" id="KW-0067">ATP-binding</keyword>
<keyword evidence="7" id="KW-1185">Reference proteome</keyword>
<dbReference type="OrthoDB" id="3269467at2759"/>
<dbReference type="InterPro" id="IPR011009">
    <property type="entry name" value="Kinase-like_dom_sf"/>
</dbReference>
<proteinExistence type="predicted"/>
<accession>A0A9N9DLU6</accession>
<evidence type="ECO:0000259" key="5">
    <source>
        <dbReference type="PROSITE" id="PS50011"/>
    </source>
</evidence>
<feature type="domain" description="Protein kinase" evidence="5">
    <location>
        <begin position="1"/>
        <end position="86"/>
    </location>
</feature>
<sequence length="86" mass="10103">KITADEVFGIIPYVVPEVLQIQKYTTASDIYSFGMIMWEIWEIWNGKRPFNNRSHDIALIFDVCGGIRPDIPVDMPKHYRELMIRC</sequence>
<dbReference type="PANTHER" id="PTHR44329">
    <property type="entry name" value="SERINE/THREONINE-PROTEIN KINASE TNNI3K-RELATED"/>
    <property type="match status" value="1"/>
</dbReference>
<keyword evidence="3" id="KW-0418">Kinase</keyword>
<dbReference type="Gene3D" id="1.10.510.10">
    <property type="entry name" value="Transferase(Phosphotransferase) domain 1"/>
    <property type="match status" value="1"/>
</dbReference>
<reference evidence="6" key="1">
    <citation type="submission" date="2021-06" db="EMBL/GenBank/DDBJ databases">
        <authorList>
            <person name="Kallberg Y."/>
            <person name="Tangrot J."/>
            <person name="Rosling A."/>
        </authorList>
    </citation>
    <scope>NUCLEOTIDE SEQUENCE</scope>
    <source>
        <strain evidence="6">FL130A</strain>
    </source>
</reference>
<dbReference type="PROSITE" id="PS50011">
    <property type="entry name" value="PROTEIN_KINASE_DOM"/>
    <property type="match status" value="1"/>
</dbReference>